<protein>
    <submittedName>
        <fullName evidence="2">Uncharacterized protein</fullName>
    </submittedName>
</protein>
<sequence length="38" mass="3729">MGVIGLRSSSTSSSSSSSAPPPPAINAPTPTFAVPRSE</sequence>
<evidence type="ECO:0000313" key="3">
    <source>
        <dbReference type="Proteomes" id="UP001187192"/>
    </source>
</evidence>
<evidence type="ECO:0000313" key="2">
    <source>
        <dbReference type="EMBL" id="GMN49530.1"/>
    </source>
</evidence>
<evidence type="ECO:0000256" key="1">
    <source>
        <dbReference type="SAM" id="MobiDB-lite"/>
    </source>
</evidence>
<name>A0AA88ACY9_FICCA</name>
<keyword evidence="3" id="KW-1185">Reference proteome</keyword>
<proteinExistence type="predicted"/>
<feature type="region of interest" description="Disordered" evidence="1">
    <location>
        <begin position="1"/>
        <end position="38"/>
    </location>
</feature>
<reference evidence="2" key="1">
    <citation type="submission" date="2023-07" db="EMBL/GenBank/DDBJ databases">
        <title>draft genome sequence of fig (Ficus carica).</title>
        <authorList>
            <person name="Takahashi T."/>
            <person name="Nishimura K."/>
        </authorList>
    </citation>
    <scope>NUCLEOTIDE SEQUENCE</scope>
</reference>
<comment type="caution">
    <text evidence="2">The sequence shown here is derived from an EMBL/GenBank/DDBJ whole genome shotgun (WGS) entry which is preliminary data.</text>
</comment>
<dbReference type="EMBL" id="BTGU01000031">
    <property type="protein sequence ID" value="GMN49530.1"/>
    <property type="molecule type" value="Genomic_DNA"/>
</dbReference>
<dbReference type="Proteomes" id="UP001187192">
    <property type="component" value="Unassembled WGS sequence"/>
</dbReference>
<gene>
    <name evidence="2" type="ORF">TIFTF001_018710</name>
</gene>
<accession>A0AA88ACY9</accession>
<dbReference type="AlphaFoldDB" id="A0AA88ACY9"/>
<organism evidence="2 3">
    <name type="scientific">Ficus carica</name>
    <name type="common">Common fig</name>
    <dbReference type="NCBI Taxonomy" id="3494"/>
    <lineage>
        <taxon>Eukaryota</taxon>
        <taxon>Viridiplantae</taxon>
        <taxon>Streptophyta</taxon>
        <taxon>Embryophyta</taxon>
        <taxon>Tracheophyta</taxon>
        <taxon>Spermatophyta</taxon>
        <taxon>Magnoliopsida</taxon>
        <taxon>eudicotyledons</taxon>
        <taxon>Gunneridae</taxon>
        <taxon>Pentapetalae</taxon>
        <taxon>rosids</taxon>
        <taxon>fabids</taxon>
        <taxon>Rosales</taxon>
        <taxon>Moraceae</taxon>
        <taxon>Ficeae</taxon>
        <taxon>Ficus</taxon>
    </lineage>
</organism>
<feature type="compositionally biased region" description="Low complexity" evidence="1">
    <location>
        <begin position="8"/>
        <end position="18"/>
    </location>
</feature>
<dbReference type="Gramene" id="FCD_00021889-RA">
    <property type="protein sequence ID" value="FCD_00021889-RA:cds"/>
    <property type="gene ID" value="FCD_00021889"/>
</dbReference>